<evidence type="ECO:0000313" key="4">
    <source>
        <dbReference type="EMBL" id="AGM32433.1"/>
    </source>
</evidence>
<dbReference type="GO" id="GO:0008290">
    <property type="term" value="C:F-actin capping protein complex"/>
    <property type="evidence" value="ECO:0007669"/>
    <property type="project" value="UniProtKB-UniRule"/>
</dbReference>
<sequence length="266" mass="29370">MTDEGTILKHSQYFLKGAPPGEFDDVVRCLKLIVPGEALLARAKSQSYPDWAIKNYTIVEVNGQRAILCKEAQVSEGVFIEPNTYTSFTYDFENRTIGESGEAVDGKTSLQEALQTVLQADSSKLILNGTAGVYNSGGSLNIIVVSNYADSSNLRSGSIKYLLKLTGKELKGTFEFYAHNYEQGNTVGTNSAKFSDTVKGNSDQEIANSVKQLLHQFKEKWESSFFNGTEILNEEGLNVLRRKLPINKTKVNWRMEVAGVAKMGTK</sequence>
<dbReference type="GO" id="GO:0051015">
    <property type="term" value="F:actin filament binding"/>
    <property type="evidence" value="ECO:0007669"/>
    <property type="project" value="TreeGrafter"/>
</dbReference>
<dbReference type="SUPFAM" id="SSF90096">
    <property type="entry name" value="Subunits of heterodimeric actin filament capping protein Capz"/>
    <property type="match status" value="1"/>
</dbReference>
<dbReference type="InterPro" id="IPR037282">
    <property type="entry name" value="CapZ_alpha/beta"/>
</dbReference>
<comment type="subunit">
    <text evidence="3">Heterodimer of an alpha and a beta subunit.</text>
</comment>
<dbReference type="Pfam" id="PF01267">
    <property type="entry name" value="F-actin_cap_A"/>
    <property type="match status" value="1"/>
</dbReference>
<evidence type="ECO:0000256" key="3">
    <source>
        <dbReference type="RuleBase" id="RU365077"/>
    </source>
</evidence>
<accession>R4V3R0</accession>
<dbReference type="Gene3D" id="3.90.1150.210">
    <property type="entry name" value="F-actin capping protein, beta subunit"/>
    <property type="match status" value="1"/>
</dbReference>
<dbReference type="GO" id="GO:0051016">
    <property type="term" value="P:barbed-end actin filament capping"/>
    <property type="evidence" value="ECO:0007669"/>
    <property type="project" value="UniProtKB-UniRule"/>
</dbReference>
<evidence type="ECO:0000256" key="2">
    <source>
        <dbReference type="ARBA" id="ARBA00023203"/>
    </source>
</evidence>
<comment type="function">
    <text evidence="3">F-actin-capping proteins bind in a Ca(2+)-independent manner to the fast growing ends of actin filaments (barbed end) thereby blocking the exchange of subunits at these ends. Unlike other capping proteins (such as gelsolin and severin), these proteins do not sever actin filaments.</text>
</comment>
<dbReference type="InterPro" id="IPR002189">
    <property type="entry name" value="CapZ_alpha"/>
</dbReference>
<dbReference type="Gene3D" id="3.30.1140.60">
    <property type="entry name" value="F-actin capping protein, alpha subunit"/>
    <property type="match status" value="1"/>
</dbReference>
<evidence type="ECO:0000256" key="1">
    <source>
        <dbReference type="ARBA" id="ARBA00022467"/>
    </source>
</evidence>
<organism evidence="4">
    <name type="scientific">Coptotermes formosanus</name>
    <name type="common">Formosan subterranean termite</name>
    <dbReference type="NCBI Taxonomy" id="36987"/>
    <lineage>
        <taxon>Eukaryota</taxon>
        <taxon>Metazoa</taxon>
        <taxon>Ecdysozoa</taxon>
        <taxon>Arthropoda</taxon>
        <taxon>Hexapoda</taxon>
        <taxon>Insecta</taxon>
        <taxon>Pterygota</taxon>
        <taxon>Neoptera</taxon>
        <taxon>Polyneoptera</taxon>
        <taxon>Dictyoptera</taxon>
        <taxon>Blattodea</taxon>
        <taxon>Blattoidea</taxon>
        <taxon>Termitoidae</taxon>
        <taxon>Rhinotermitidae</taxon>
        <taxon>Coptotermes</taxon>
    </lineage>
</organism>
<keyword evidence="2 3" id="KW-0009">Actin-binding</keyword>
<dbReference type="EMBL" id="KC571934">
    <property type="protein sequence ID" value="AGM32433.1"/>
    <property type="molecule type" value="mRNA"/>
</dbReference>
<keyword evidence="1 3" id="KW-0117">Actin capping</keyword>
<dbReference type="PANTHER" id="PTHR10653:SF0">
    <property type="entry name" value="F-ACTIN-CAPPING PROTEIN SUBUNIT ALPHA"/>
    <property type="match status" value="1"/>
</dbReference>
<dbReference type="PANTHER" id="PTHR10653">
    <property type="entry name" value="F-ACTIN-CAPPING PROTEIN SUBUNIT ALPHA"/>
    <property type="match status" value="1"/>
</dbReference>
<dbReference type="InterPro" id="IPR042489">
    <property type="entry name" value="CapZ_alpha_1"/>
</dbReference>
<reference evidence="4" key="1">
    <citation type="submission" date="2013-02" db="EMBL/GenBank/DDBJ databases">
        <title>Immune-Related transcriptome of Coptotermes formosanus Shiraki workers: the defense mechanism.</title>
        <authorList>
            <person name="Hussain A."/>
            <person name="Li Y.F."/>
            <person name="Cheng Y."/>
            <person name="Liu Y."/>
            <person name="Chen C.C."/>
            <person name="Wen S.Y."/>
        </authorList>
    </citation>
    <scope>NUCLEOTIDE SEQUENCE</scope>
</reference>
<proteinExistence type="evidence at transcript level"/>
<dbReference type="InterPro" id="IPR042276">
    <property type="entry name" value="CapZ_alpha/beta_2"/>
</dbReference>
<name>R4V3R0_COPFO</name>
<protein>
    <recommendedName>
        <fullName evidence="3">F-actin-capping protein subunit alpha</fullName>
    </recommendedName>
</protein>
<comment type="similarity">
    <text evidence="3">Belongs to the F-actin-capping protein alpha subunit family.</text>
</comment>
<dbReference type="GO" id="GO:0030863">
    <property type="term" value="C:cortical cytoskeleton"/>
    <property type="evidence" value="ECO:0007669"/>
    <property type="project" value="TreeGrafter"/>
</dbReference>
<dbReference type="AlphaFoldDB" id="R4V3R0"/>
<dbReference type="GO" id="GO:0030036">
    <property type="term" value="P:actin cytoskeleton organization"/>
    <property type="evidence" value="ECO:0007669"/>
    <property type="project" value="TreeGrafter"/>
</dbReference>